<organism evidence="2 3">
    <name type="scientific">Sulfitobacter aestuariivivens</name>
    <dbReference type="NCBI Taxonomy" id="2766981"/>
    <lineage>
        <taxon>Bacteria</taxon>
        <taxon>Pseudomonadati</taxon>
        <taxon>Pseudomonadota</taxon>
        <taxon>Alphaproteobacteria</taxon>
        <taxon>Rhodobacterales</taxon>
        <taxon>Roseobacteraceae</taxon>
        <taxon>Sulfitobacter</taxon>
    </lineage>
</organism>
<dbReference type="Proteomes" id="UP000635142">
    <property type="component" value="Unassembled WGS sequence"/>
</dbReference>
<protein>
    <submittedName>
        <fullName evidence="2">Uncharacterized protein</fullName>
    </submittedName>
</protein>
<proteinExistence type="predicted"/>
<keyword evidence="1" id="KW-0472">Membrane</keyword>
<dbReference type="RefSeq" id="WP_191074658.1">
    <property type="nucleotide sequence ID" value="NZ_JACTAG010000001.1"/>
</dbReference>
<evidence type="ECO:0000313" key="3">
    <source>
        <dbReference type="Proteomes" id="UP000635142"/>
    </source>
</evidence>
<accession>A0A927D256</accession>
<feature type="transmembrane region" description="Helical" evidence="1">
    <location>
        <begin position="12"/>
        <end position="31"/>
    </location>
</feature>
<reference evidence="2" key="1">
    <citation type="submission" date="2020-08" db="EMBL/GenBank/DDBJ databases">
        <title>Sulfitobacter aestuariivivens sp. nov., isolated from a tidal flat.</title>
        <authorList>
            <person name="Park S."/>
            <person name="Yoon J.-H."/>
        </authorList>
    </citation>
    <scope>NUCLEOTIDE SEQUENCE</scope>
    <source>
        <strain evidence="2">TSTF-M16</strain>
    </source>
</reference>
<keyword evidence="1" id="KW-0812">Transmembrane</keyword>
<dbReference type="AlphaFoldDB" id="A0A927D256"/>
<keyword evidence="1" id="KW-1133">Transmembrane helix</keyword>
<evidence type="ECO:0000256" key="1">
    <source>
        <dbReference type="SAM" id="Phobius"/>
    </source>
</evidence>
<name>A0A927D256_9RHOB</name>
<evidence type="ECO:0000313" key="2">
    <source>
        <dbReference type="EMBL" id="MBD3663720.1"/>
    </source>
</evidence>
<keyword evidence="3" id="KW-1185">Reference proteome</keyword>
<gene>
    <name evidence="2" type="ORF">H9Q16_07285</name>
</gene>
<comment type="caution">
    <text evidence="2">The sequence shown here is derived from an EMBL/GenBank/DDBJ whole genome shotgun (WGS) entry which is preliminary data.</text>
</comment>
<sequence>MTFPEWTKPGIYGALGGAVAISIIGFTWGGWTTGGSAQTMAENMAADEVTLAMVPVCLDLSAADPTRTEKLANLQELSGFGRRKAMLETGWAIRPGSDTPDRDLADACLAGLELDGS</sequence>
<dbReference type="EMBL" id="JACTAG010000001">
    <property type="protein sequence ID" value="MBD3663720.1"/>
    <property type="molecule type" value="Genomic_DNA"/>
</dbReference>